<dbReference type="AlphaFoldDB" id="A0A2V2MXI7"/>
<organism evidence="2 3">
    <name type="scientific">Methanospirillum lacunae</name>
    <dbReference type="NCBI Taxonomy" id="668570"/>
    <lineage>
        <taxon>Archaea</taxon>
        <taxon>Methanobacteriati</taxon>
        <taxon>Methanobacteriota</taxon>
        <taxon>Stenosarchaea group</taxon>
        <taxon>Methanomicrobia</taxon>
        <taxon>Methanomicrobiales</taxon>
        <taxon>Methanospirillaceae</taxon>
        <taxon>Methanospirillum</taxon>
    </lineage>
</organism>
<dbReference type="CDD" id="cd00130">
    <property type="entry name" value="PAS"/>
    <property type="match status" value="1"/>
</dbReference>
<dbReference type="SUPFAM" id="SSF55785">
    <property type="entry name" value="PYP-like sensor domain (PAS domain)"/>
    <property type="match status" value="1"/>
</dbReference>
<evidence type="ECO:0000259" key="1">
    <source>
        <dbReference type="Pfam" id="PF00989"/>
    </source>
</evidence>
<name>A0A2V2MXI7_9EURY</name>
<comment type="caution">
    <text evidence="2">The sequence shown here is derived from an EMBL/GenBank/DDBJ whole genome shotgun (WGS) entry which is preliminary data.</text>
</comment>
<accession>A0A2V2MXI7</accession>
<dbReference type="RefSeq" id="WP_109968609.1">
    <property type="nucleotide sequence ID" value="NZ_QGMY01000007.1"/>
</dbReference>
<dbReference type="Pfam" id="PF00989">
    <property type="entry name" value="PAS"/>
    <property type="match status" value="1"/>
</dbReference>
<dbReference type="InterPro" id="IPR000014">
    <property type="entry name" value="PAS"/>
</dbReference>
<keyword evidence="3" id="KW-1185">Reference proteome</keyword>
<dbReference type="GO" id="GO:0006355">
    <property type="term" value="P:regulation of DNA-templated transcription"/>
    <property type="evidence" value="ECO:0007669"/>
    <property type="project" value="InterPro"/>
</dbReference>
<sequence length="186" mass="21065">MSIHSKKYLYSIVHGVTEKNIIQRRLAESEEQYRSLVETSRFGVIITHIMGIIYANQASLTILGIKSLDPVKSLLLSELVTQDSKKYLSILFDKTVEKDQSVSGFQVIRPDGTIRTLEIRSSPISVKGEICIQNSFFDVIKRKELENAISLTNKKLNLISNLIRHDVLNKLSALDISFDLLRDQSS</sequence>
<dbReference type="Gene3D" id="3.30.450.20">
    <property type="entry name" value="PAS domain"/>
    <property type="match status" value="1"/>
</dbReference>
<dbReference type="InterPro" id="IPR035965">
    <property type="entry name" value="PAS-like_dom_sf"/>
</dbReference>
<gene>
    <name evidence="2" type="ORF">DK846_09015</name>
</gene>
<dbReference type="InterPro" id="IPR013767">
    <property type="entry name" value="PAS_fold"/>
</dbReference>
<dbReference type="EMBL" id="QGMY01000007">
    <property type="protein sequence ID" value="PWR72119.1"/>
    <property type="molecule type" value="Genomic_DNA"/>
</dbReference>
<evidence type="ECO:0000313" key="2">
    <source>
        <dbReference type="EMBL" id="PWR72119.1"/>
    </source>
</evidence>
<feature type="domain" description="PAS fold" evidence="1">
    <location>
        <begin position="31"/>
        <end position="126"/>
    </location>
</feature>
<dbReference type="NCBIfam" id="TIGR00229">
    <property type="entry name" value="sensory_box"/>
    <property type="match status" value="1"/>
</dbReference>
<evidence type="ECO:0000313" key="3">
    <source>
        <dbReference type="Proteomes" id="UP000245657"/>
    </source>
</evidence>
<dbReference type="Proteomes" id="UP000245657">
    <property type="component" value="Unassembled WGS sequence"/>
</dbReference>
<reference evidence="2 3" key="1">
    <citation type="submission" date="2018-05" db="EMBL/GenBank/DDBJ databases">
        <title>Draft genome of Methanospirillum lacunae Ki8-1.</title>
        <authorList>
            <person name="Dueholm M.S."/>
            <person name="Nielsen P.H."/>
            <person name="Bakmann L.F."/>
            <person name="Otzen D.E."/>
        </authorList>
    </citation>
    <scope>NUCLEOTIDE SEQUENCE [LARGE SCALE GENOMIC DNA]</scope>
    <source>
        <strain evidence="2 3">Ki8-1</strain>
    </source>
</reference>
<protein>
    <recommendedName>
        <fullName evidence="1">PAS fold domain-containing protein</fullName>
    </recommendedName>
</protein>
<proteinExistence type="predicted"/>